<dbReference type="Proteomes" id="UP000249886">
    <property type="component" value="Unassembled WGS sequence"/>
</dbReference>
<evidence type="ECO:0000313" key="2">
    <source>
        <dbReference type="EMBL" id="SPW34013.1"/>
    </source>
</evidence>
<name>A0A8B4HA94_9CORY</name>
<proteinExistence type="predicted"/>
<protein>
    <submittedName>
        <fullName evidence="2">Uncharacterized protein</fullName>
    </submittedName>
</protein>
<accession>A0A8B4HA94</accession>
<evidence type="ECO:0000256" key="1">
    <source>
        <dbReference type="SAM" id="MobiDB-lite"/>
    </source>
</evidence>
<sequence>MRSSQPSRTRHHTGVPSNTIENRAAPTNAVVGAARPRSGVEKLRCYGMSLSHQFDEYLAARGIEPSAEVIPDLPCHEYDHTATPNGGGADRRAIAAAENVLAAVLRS</sequence>
<dbReference type="EMBL" id="UARK01000035">
    <property type="protein sequence ID" value="SPW34013.1"/>
    <property type="molecule type" value="Genomic_DNA"/>
</dbReference>
<dbReference type="AlphaFoldDB" id="A0A8B4HA94"/>
<organism evidence="2 3">
    <name type="scientific">Corynebacterium matruchotii</name>
    <dbReference type="NCBI Taxonomy" id="43768"/>
    <lineage>
        <taxon>Bacteria</taxon>
        <taxon>Bacillati</taxon>
        <taxon>Actinomycetota</taxon>
        <taxon>Actinomycetes</taxon>
        <taxon>Mycobacteriales</taxon>
        <taxon>Corynebacteriaceae</taxon>
        <taxon>Corynebacterium</taxon>
    </lineage>
</organism>
<comment type="caution">
    <text evidence="2">The sequence shown here is derived from an EMBL/GenBank/DDBJ whole genome shotgun (WGS) entry which is preliminary data.</text>
</comment>
<reference evidence="2 3" key="1">
    <citation type="submission" date="2018-06" db="EMBL/GenBank/DDBJ databases">
        <authorList>
            <consortium name="Pathogen Informatics"/>
            <person name="Doyle S."/>
        </authorList>
    </citation>
    <scope>NUCLEOTIDE SEQUENCE [LARGE SCALE GENOMIC DNA]</scope>
    <source>
        <strain evidence="2 3">NCTC10254</strain>
    </source>
</reference>
<gene>
    <name evidence="2" type="ORF">NCTC10254_02557</name>
</gene>
<feature type="region of interest" description="Disordered" evidence="1">
    <location>
        <begin position="1"/>
        <end position="37"/>
    </location>
</feature>
<evidence type="ECO:0000313" key="3">
    <source>
        <dbReference type="Proteomes" id="UP000249886"/>
    </source>
</evidence>